<dbReference type="PRINTS" id="PR00468">
    <property type="entry name" value="PLTLPOXGNASE"/>
</dbReference>
<dbReference type="InterPro" id="IPR027433">
    <property type="entry name" value="Lipoxygenase_dom_3"/>
</dbReference>
<keyword evidence="2" id="KW-0444">Lipid biosynthesis</keyword>
<sequence>MAHATVSGSTVAAHTKLSRASVLHKQKDFANPLVLSMPWLGRRHRYPSILATRLTGATTTTTGDNDASITSEATAEAVTAIVKKKRLSREEQMIDAADVLSDMIGNKIFLQLVSVETGAASGIGKRSKDIFIKDWAEKATVQADKVQYTAEFSIDAGFGEPGAVLIRNTHQSEIYLESIALQMQSETVYFPCHSYITAFSNDPKPRVFFSNKVYMPWETPPGLKDLREQELKTLQGNGKGEPKSWERIYDYDVYNDLDDPDKRGEKFPYPRRVRSGRDPCKSDPTKEEKVANGEAVYVLRYESFEPIKQTNFIVWKLRGLVHKLVPSVRALLGATPGEFDDFRDIEQLY</sequence>
<protein>
    <recommendedName>
        <fullName evidence="16">Lipoxygenase domain-containing protein</fullName>
    </recommendedName>
</protein>
<dbReference type="InterPro" id="IPR000907">
    <property type="entry name" value="LipOase"/>
</dbReference>
<keyword evidence="4" id="KW-0925">Oxylipin biosynthesis</keyword>
<dbReference type="Gramene" id="Pp3c3_18710V3.2">
    <property type="protein sequence ID" value="Pp3c3_18710V3.2"/>
    <property type="gene ID" value="Pp3c3_18710"/>
</dbReference>
<keyword evidence="9" id="KW-0275">Fatty acid biosynthesis</keyword>
<name>A0A7I4D942_PHYPA</name>
<dbReference type="PROSITE" id="PS51393">
    <property type="entry name" value="LIPOXYGENASE_3"/>
    <property type="match status" value="1"/>
</dbReference>
<dbReference type="SUPFAM" id="SSF48484">
    <property type="entry name" value="Lipoxigenase"/>
    <property type="match status" value="1"/>
</dbReference>
<evidence type="ECO:0000256" key="4">
    <source>
        <dbReference type="ARBA" id="ARBA00022767"/>
    </source>
</evidence>
<comment type="similarity">
    <text evidence="1">Belongs to the lipoxygenase family.</text>
</comment>
<keyword evidence="6" id="KW-0223">Dioxygenase</keyword>
<evidence type="ECO:0000256" key="5">
    <source>
        <dbReference type="ARBA" id="ARBA00022832"/>
    </source>
</evidence>
<dbReference type="Pfam" id="PF01477">
    <property type="entry name" value="PLAT"/>
    <property type="match status" value="1"/>
</dbReference>
<evidence type="ECO:0000259" key="13">
    <source>
        <dbReference type="PROSITE" id="PS51393"/>
    </source>
</evidence>
<evidence type="ECO:0000256" key="6">
    <source>
        <dbReference type="ARBA" id="ARBA00022964"/>
    </source>
</evidence>
<organism evidence="14 15">
    <name type="scientific">Physcomitrium patens</name>
    <name type="common">Spreading-leaved earth moss</name>
    <name type="synonym">Physcomitrella patens</name>
    <dbReference type="NCBI Taxonomy" id="3218"/>
    <lineage>
        <taxon>Eukaryota</taxon>
        <taxon>Viridiplantae</taxon>
        <taxon>Streptophyta</taxon>
        <taxon>Embryophyta</taxon>
        <taxon>Bryophyta</taxon>
        <taxon>Bryophytina</taxon>
        <taxon>Bryopsida</taxon>
        <taxon>Funariidae</taxon>
        <taxon>Funariales</taxon>
        <taxon>Funariaceae</taxon>
        <taxon>Physcomitrium</taxon>
    </lineage>
</organism>
<feature type="region of interest" description="Disordered" evidence="11">
    <location>
        <begin position="262"/>
        <end position="287"/>
    </location>
</feature>
<evidence type="ECO:0000259" key="12">
    <source>
        <dbReference type="PROSITE" id="PS50095"/>
    </source>
</evidence>
<evidence type="ECO:0000256" key="8">
    <source>
        <dbReference type="ARBA" id="ARBA00023098"/>
    </source>
</evidence>
<comment type="caution">
    <text evidence="10">Lacks conserved residue(s) required for the propagation of feature annotation.</text>
</comment>
<dbReference type="PANTHER" id="PTHR11771">
    <property type="entry name" value="LIPOXYGENASE"/>
    <property type="match status" value="1"/>
</dbReference>
<dbReference type="InterPro" id="IPR001024">
    <property type="entry name" value="PLAT/LH2_dom"/>
</dbReference>
<feature type="domain" description="Lipoxygenase" evidence="13">
    <location>
        <begin position="213"/>
        <end position="349"/>
    </location>
</feature>
<evidence type="ECO:0000256" key="7">
    <source>
        <dbReference type="ARBA" id="ARBA00023002"/>
    </source>
</evidence>
<keyword evidence="5" id="KW-0276">Fatty acid metabolism</keyword>
<dbReference type="EnsemblPlants" id="Pp3c3_18710V3.2">
    <property type="protein sequence ID" value="Pp3c3_18710V3.2"/>
    <property type="gene ID" value="Pp3c3_18710"/>
</dbReference>
<dbReference type="Proteomes" id="UP000006727">
    <property type="component" value="Chromosome 3"/>
</dbReference>
<evidence type="ECO:0008006" key="16">
    <source>
        <dbReference type="Google" id="ProtNLM"/>
    </source>
</evidence>
<dbReference type="PROSITE" id="PS50095">
    <property type="entry name" value="PLAT"/>
    <property type="match status" value="1"/>
</dbReference>
<reference evidence="14 15" key="1">
    <citation type="journal article" date="2008" name="Science">
        <title>The Physcomitrella genome reveals evolutionary insights into the conquest of land by plants.</title>
        <authorList>
            <person name="Rensing S."/>
            <person name="Lang D."/>
            <person name="Zimmer A."/>
            <person name="Terry A."/>
            <person name="Salamov A."/>
            <person name="Shapiro H."/>
            <person name="Nishiyama T."/>
            <person name="Perroud P.-F."/>
            <person name="Lindquist E."/>
            <person name="Kamisugi Y."/>
            <person name="Tanahashi T."/>
            <person name="Sakakibara K."/>
            <person name="Fujita T."/>
            <person name="Oishi K."/>
            <person name="Shin-I T."/>
            <person name="Kuroki Y."/>
            <person name="Toyoda A."/>
            <person name="Suzuki Y."/>
            <person name="Hashimoto A."/>
            <person name="Yamaguchi K."/>
            <person name="Sugano A."/>
            <person name="Kohara Y."/>
            <person name="Fujiyama A."/>
            <person name="Anterola A."/>
            <person name="Aoki S."/>
            <person name="Ashton N."/>
            <person name="Barbazuk W.B."/>
            <person name="Barker E."/>
            <person name="Bennetzen J."/>
            <person name="Bezanilla M."/>
            <person name="Blankenship R."/>
            <person name="Cho S.H."/>
            <person name="Dutcher S."/>
            <person name="Estelle M."/>
            <person name="Fawcett J.A."/>
            <person name="Gundlach H."/>
            <person name="Hanada K."/>
            <person name="Heyl A."/>
            <person name="Hicks K.A."/>
            <person name="Hugh J."/>
            <person name="Lohr M."/>
            <person name="Mayer K."/>
            <person name="Melkozernov A."/>
            <person name="Murata T."/>
            <person name="Nelson D."/>
            <person name="Pils B."/>
            <person name="Prigge M."/>
            <person name="Reiss B."/>
            <person name="Renner T."/>
            <person name="Rombauts S."/>
            <person name="Rushton P."/>
            <person name="Sanderfoot A."/>
            <person name="Schween G."/>
            <person name="Shiu S.-H."/>
            <person name="Stueber K."/>
            <person name="Theodoulou F.L."/>
            <person name="Tu H."/>
            <person name="Van de Peer Y."/>
            <person name="Verrier P.J."/>
            <person name="Waters E."/>
            <person name="Wood A."/>
            <person name="Yang L."/>
            <person name="Cove D."/>
            <person name="Cuming A."/>
            <person name="Hasebe M."/>
            <person name="Lucas S."/>
            <person name="Mishler D.B."/>
            <person name="Reski R."/>
            <person name="Grigoriev I."/>
            <person name="Quatrano R.S."/>
            <person name="Boore J.L."/>
        </authorList>
    </citation>
    <scope>NUCLEOTIDE SEQUENCE [LARGE SCALE GENOMIC DNA]</scope>
    <source>
        <strain evidence="14 15">cv. Gransden 2004</strain>
    </source>
</reference>
<evidence type="ECO:0000313" key="14">
    <source>
        <dbReference type="EnsemblPlants" id="Pp3c3_18710V3.2"/>
    </source>
</evidence>
<feature type="domain" description="PLAT" evidence="12">
    <location>
        <begin position="88"/>
        <end position="210"/>
    </location>
</feature>
<dbReference type="GO" id="GO:0016702">
    <property type="term" value="F:oxidoreductase activity, acting on single donors with incorporation of molecular oxygen, incorporation of two atoms of oxygen"/>
    <property type="evidence" value="ECO:0007669"/>
    <property type="project" value="InterPro"/>
</dbReference>
<dbReference type="InterPro" id="IPR036226">
    <property type="entry name" value="LipOase_C_sf"/>
</dbReference>
<dbReference type="SMART" id="SM00308">
    <property type="entry name" value="LH2"/>
    <property type="match status" value="1"/>
</dbReference>
<keyword evidence="3" id="KW-0479">Metal-binding</keyword>
<evidence type="ECO:0000256" key="9">
    <source>
        <dbReference type="ARBA" id="ARBA00023160"/>
    </source>
</evidence>
<dbReference type="GO" id="GO:0006633">
    <property type="term" value="P:fatty acid biosynthetic process"/>
    <property type="evidence" value="ECO:0007669"/>
    <property type="project" value="UniProtKB-KW"/>
</dbReference>
<dbReference type="Gene3D" id="4.10.372.10">
    <property type="entry name" value="Lipoxygenase-1, Domain 3"/>
    <property type="match status" value="1"/>
</dbReference>
<dbReference type="AlphaFoldDB" id="A0A7I4D942"/>
<evidence type="ECO:0000256" key="2">
    <source>
        <dbReference type="ARBA" id="ARBA00022516"/>
    </source>
</evidence>
<dbReference type="GO" id="GO:0031408">
    <property type="term" value="P:oxylipin biosynthetic process"/>
    <property type="evidence" value="ECO:0007669"/>
    <property type="project" value="UniProtKB-KW"/>
</dbReference>
<dbReference type="InterPro" id="IPR036392">
    <property type="entry name" value="PLAT/LH2_dom_sf"/>
</dbReference>
<accession>A0A7I4D942</accession>
<proteinExistence type="inferred from homology"/>
<dbReference type="EMBL" id="ABEU02000003">
    <property type="status" value="NOT_ANNOTATED_CDS"/>
    <property type="molecule type" value="Genomic_DNA"/>
</dbReference>
<dbReference type="Pfam" id="PF00305">
    <property type="entry name" value="Lipoxygenase"/>
    <property type="match status" value="1"/>
</dbReference>
<reference evidence="14 15" key="2">
    <citation type="journal article" date="2018" name="Plant J.">
        <title>The Physcomitrella patens chromosome-scale assembly reveals moss genome structure and evolution.</title>
        <authorList>
            <person name="Lang D."/>
            <person name="Ullrich K.K."/>
            <person name="Murat F."/>
            <person name="Fuchs J."/>
            <person name="Jenkins J."/>
            <person name="Haas F.B."/>
            <person name="Piednoel M."/>
            <person name="Gundlach H."/>
            <person name="Van Bel M."/>
            <person name="Meyberg R."/>
            <person name="Vives C."/>
            <person name="Morata J."/>
            <person name="Symeonidi A."/>
            <person name="Hiss M."/>
            <person name="Muchero W."/>
            <person name="Kamisugi Y."/>
            <person name="Saleh O."/>
            <person name="Blanc G."/>
            <person name="Decker E.L."/>
            <person name="van Gessel N."/>
            <person name="Grimwood J."/>
            <person name="Hayes R.D."/>
            <person name="Graham S.W."/>
            <person name="Gunter L.E."/>
            <person name="McDaniel S.F."/>
            <person name="Hoernstein S.N.W."/>
            <person name="Larsson A."/>
            <person name="Li F.W."/>
            <person name="Perroud P.F."/>
            <person name="Phillips J."/>
            <person name="Ranjan P."/>
            <person name="Rokshar D.S."/>
            <person name="Rothfels C.J."/>
            <person name="Schneider L."/>
            <person name="Shu S."/>
            <person name="Stevenson D.W."/>
            <person name="Thummler F."/>
            <person name="Tillich M."/>
            <person name="Villarreal Aguilar J.C."/>
            <person name="Widiez T."/>
            <person name="Wong G.K."/>
            <person name="Wymore A."/>
            <person name="Zhang Y."/>
            <person name="Zimmer A.D."/>
            <person name="Quatrano R.S."/>
            <person name="Mayer K.F.X."/>
            <person name="Goodstein D."/>
            <person name="Casacuberta J.M."/>
            <person name="Vandepoele K."/>
            <person name="Reski R."/>
            <person name="Cuming A.C."/>
            <person name="Tuskan G.A."/>
            <person name="Maumus F."/>
            <person name="Salse J."/>
            <person name="Schmutz J."/>
            <person name="Rensing S.A."/>
        </authorList>
    </citation>
    <scope>NUCLEOTIDE SEQUENCE [LARGE SCALE GENOMIC DNA]</scope>
    <source>
        <strain evidence="14 15">cv. Gransden 2004</strain>
    </source>
</reference>
<dbReference type="Gene3D" id="2.60.60.20">
    <property type="entry name" value="PLAT/LH2 domain"/>
    <property type="match status" value="1"/>
</dbReference>
<dbReference type="SUPFAM" id="SSF49723">
    <property type="entry name" value="Lipase/lipooxygenase domain (PLAT/LH2 domain)"/>
    <property type="match status" value="1"/>
</dbReference>
<dbReference type="InterPro" id="IPR013819">
    <property type="entry name" value="LipOase_C"/>
</dbReference>
<dbReference type="InParanoid" id="A0A7I4D942"/>
<feature type="compositionally biased region" description="Basic and acidic residues" evidence="11">
    <location>
        <begin position="275"/>
        <end position="287"/>
    </location>
</feature>
<evidence type="ECO:0000256" key="3">
    <source>
        <dbReference type="ARBA" id="ARBA00022723"/>
    </source>
</evidence>
<keyword evidence="15" id="KW-1185">Reference proteome</keyword>
<reference evidence="14" key="3">
    <citation type="submission" date="2020-12" db="UniProtKB">
        <authorList>
            <consortium name="EnsemblPlants"/>
        </authorList>
    </citation>
    <scope>IDENTIFICATION</scope>
</reference>
<dbReference type="GO" id="GO:0034440">
    <property type="term" value="P:lipid oxidation"/>
    <property type="evidence" value="ECO:0007669"/>
    <property type="project" value="InterPro"/>
</dbReference>
<evidence type="ECO:0000256" key="10">
    <source>
        <dbReference type="PROSITE-ProRule" id="PRU00152"/>
    </source>
</evidence>
<keyword evidence="8" id="KW-0443">Lipid metabolism</keyword>
<dbReference type="InterPro" id="IPR001246">
    <property type="entry name" value="LipOase_plant"/>
</dbReference>
<keyword evidence="7" id="KW-0560">Oxidoreductase</keyword>
<evidence type="ECO:0000313" key="15">
    <source>
        <dbReference type="Proteomes" id="UP000006727"/>
    </source>
</evidence>
<evidence type="ECO:0000256" key="11">
    <source>
        <dbReference type="SAM" id="MobiDB-lite"/>
    </source>
</evidence>
<dbReference type="GO" id="GO:0046872">
    <property type="term" value="F:metal ion binding"/>
    <property type="evidence" value="ECO:0007669"/>
    <property type="project" value="UniProtKB-KW"/>
</dbReference>
<evidence type="ECO:0000256" key="1">
    <source>
        <dbReference type="ARBA" id="ARBA00009419"/>
    </source>
</evidence>
<dbReference type="Gene3D" id="4.10.375.10">
    <property type="entry name" value="Lipoxygenase-1, Domain 2"/>
    <property type="match status" value="1"/>
</dbReference>